<dbReference type="CDD" id="cd00018">
    <property type="entry name" value="AP2"/>
    <property type="match status" value="1"/>
</dbReference>
<feature type="region of interest" description="Disordered" evidence="9">
    <location>
        <begin position="1"/>
        <end position="131"/>
    </location>
</feature>
<name>A0A5J9TW99_9POAL</name>
<dbReference type="GO" id="GO:0000976">
    <property type="term" value="F:transcription cis-regulatory region binding"/>
    <property type="evidence" value="ECO:0007669"/>
    <property type="project" value="UniProtKB-ARBA"/>
</dbReference>
<dbReference type="PRINTS" id="PR00367">
    <property type="entry name" value="ETHRSPELEMNT"/>
</dbReference>
<keyword evidence="3" id="KW-0805">Transcription regulation</keyword>
<evidence type="ECO:0000259" key="10">
    <source>
        <dbReference type="PROSITE" id="PS51032"/>
    </source>
</evidence>
<dbReference type="PROSITE" id="PS51032">
    <property type="entry name" value="AP2_ERF"/>
    <property type="match status" value="1"/>
</dbReference>
<feature type="compositionally biased region" description="Low complexity" evidence="9">
    <location>
        <begin position="416"/>
        <end position="427"/>
    </location>
</feature>
<feature type="non-terminal residue" evidence="11">
    <location>
        <position position="1"/>
    </location>
</feature>
<evidence type="ECO:0000313" key="12">
    <source>
        <dbReference type="Proteomes" id="UP000324897"/>
    </source>
</evidence>
<comment type="subcellular location">
    <subcellularLocation>
        <location evidence="1">Nucleus</location>
    </subcellularLocation>
</comment>
<dbReference type="InterPro" id="IPR051758">
    <property type="entry name" value="ERF/AP2-like"/>
</dbReference>
<reference evidence="11 12" key="1">
    <citation type="journal article" date="2019" name="Sci. Rep.">
        <title>A high-quality genome of Eragrostis curvula grass provides insights into Poaceae evolution and supports new strategies to enhance forage quality.</title>
        <authorList>
            <person name="Carballo J."/>
            <person name="Santos B.A.C.M."/>
            <person name="Zappacosta D."/>
            <person name="Garbus I."/>
            <person name="Selva J.P."/>
            <person name="Gallo C.A."/>
            <person name="Diaz A."/>
            <person name="Albertini E."/>
            <person name="Caccamo M."/>
            <person name="Echenique V."/>
        </authorList>
    </citation>
    <scope>NUCLEOTIDE SEQUENCE [LARGE SCALE GENOMIC DNA]</scope>
    <source>
        <strain evidence="12">cv. Victoria</strain>
        <tissue evidence="11">Leaf</tissue>
    </source>
</reference>
<keyword evidence="5" id="KW-0010">Activator</keyword>
<accession>A0A5J9TW99</accession>
<dbReference type="InterPro" id="IPR036955">
    <property type="entry name" value="AP2/ERF_dom_sf"/>
</dbReference>
<keyword evidence="12" id="KW-1185">Reference proteome</keyword>
<organism evidence="11 12">
    <name type="scientific">Eragrostis curvula</name>
    <name type="common">weeping love grass</name>
    <dbReference type="NCBI Taxonomy" id="38414"/>
    <lineage>
        <taxon>Eukaryota</taxon>
        <taxon>Viridiplantae</taxon>
        <taxon>Streptophyta</taxon>
        <taxon>Embryophyta</taxon>
        <taxon>Tracheophyta</taxon>
        <taxon>Spermatophyta</taxon>
        <taxon>Magnoliopsida</taxon>
        <taxon>Liliopsida</taxon>
        <taxon>Poales</taxon>
        <taxon>Poaceae</taxon>
        <taxon>PACMAD clade</taxon>
        <taxon>Chloridoideae</taxon>
        <taxon>Eragrostideae</taxon>
        <taxon>Eragrostidinae</taxon>
        <taxon>Eragrostis</taxon>
    </lineage>
</organism>
<evidence type="ECO:0000256" key="2">
    <source>
        <dbReference type="ARBA" id="ARBA00022745"/>
    </source>
</evidence>
<evidence type="ECO:0000313" key="11">
    <source>
        <dbReference type="EMBL" id="TVU15118.1"/>
    </source>
</evidence>
<evidence type="ECO:0000256" key="7">
    <source>
        <dbReference type="ARBA" id="ARBA00023242"/>
    </source>
</evidence>
<evidence type="ECO:0000256" key="1">
    <source>
        <dbReference type="ARBA" id="ARBA00004123"/>
    </source>
</evidence>
<dbReference type="Pfam" id="PF00847">
    <property type="entry name" value="AP2"/>
    <property type="match status" value="1"/>
</dbReference>
<evidence type="ECO:0000256" key="4">
    <source>
        <dbReference type="ARBA" id="ARBA00023125"/>
    </source>
</evidence>
<evidence type="ECO:0000256" key="3">
    <source>
        <dbReference type="ARBA" id="ARBA00023015"/>
    </source>
</evidence>
<dbReference type="Proteomes" id="UP000324897">
    <property type="component" value="Unassembled WGS sequence"/>
</dbReference>
<dbReference type="PANTHER" id="PTHR31657">
    <property type="entry name" value="ETHYLENE-RESPONSIVE TRANSCRIPTION FACTOR ERF061"/>
    <property type="match status" value="1"/>
</dbReference>
<dbReference type="AlphaFoldDB" id="A0A5J9TW99"/>
<comment type="caution">
    <text evidence="11">The sequence shown here is derived from an EMBL/GenBank/DDBJ whole genome shotgun (WGS) entry which is preliminary data.</text>
</comment>
<dbReference type="OrthoDB" id="771648at2759"/>
<feature type="compositionally biased region" description="Polar residues" evidence="9">
    <location>
        <begin position="113"/>
        <end position="131"/>
    </location>
</feature>
<dbReference type="PANTHER" id="PTHR31657:SF88">
    <property type="entry name" value="OS04G0529100 PROTEIN"/>
    <property type="match status" value="1"/>
</dbReference>
<feature type="compositionally biased region" description="Pro residues" evidence="9">
    <location>
        <begin position="449"/>
        <end position="459"/>
    </location>
</feature>
<feature type="region of interest" description="Disordered" evidence="9">
    <location>
        <begin position="268"/>
        <end position="347"/>
    </location>
</feature>
<keyword evidence="4" id="KW-0238">DNA-binding</keyword>
<dbReference type="Gene3D" id="3.30.730.10">
    <property type="entry name" value="AP2/ERF domain"/>
    <property type="match status" value="1"/>
</dbReference>
<dbReference type="FunFam" id="3.30.730.10:FF:000001">
    <property type="entry name" value="Ethylene-responsive transcription factor 2"/>
    <property type="match status" value="1"/>
</dbReference>
<dbReference type="GO" id="GO:0003700">
    <property type="term" value="F:DNA-binding transcription factor activity"/>
    <property type="evidence" value="ECO:0007669"/>
    <property type="project" value="InterPro"/>
</dbReference>
<feature type="domain" description="AP2/ERF" evidence="10">
    <location>
        <begin position="211"/>
        <end position="268"/>
    </location>
</feature>
<gene>
    <name evidence="11" type="ORF">EJB05_38621</name>
</gene>
<evidence type="ECO:0000256" key="9">
    <source>
        <dbReference type="SAM" id="MobiDB-lite"/>
    </source>
</evidence>
<dbReference type="SUPFAM" id="SSF54171">
    <property type="entry name" value="DNA-binding domain"/>
    <property type="match status" value="1"/>
</dbReference>
<dbReference type="Gramene" id="TVU15118">
    <property type="protein sequence ID" value="TVU15118"/>
    <property type="gene ID" value="EJB05_38621"/>
</dbReference>
<feature type="compositionally biased region" description="Polar residues" evidence="9">
    <location>
        <begin position="328"/>
        <end position="342"/>
    </location>
</feature>
<dbReference type="GO" id="GO:0005634">
    <property type="term" value="C:nucleus"/>
    <property type="evidence" value="ECO:0007669"/>
    <property type="project" value="UniProtKB-SubCell"/>
</dbReference>
<protein>
    <recommendedName>
        <fullName evidence="10">AP2/ERF domain-containing protein</fullName>
    </recommendedName>
</protein>
<keyword evidence="6" id="KW-0804">Transcription</keyword>
<comment type="similarity">
    <text evidence="8">Belongs to the AP2/ERF transcription factor family. ERF subfamily.</text>
</comment>
<dbReference type="InterPro" id="IPR016177">
    <property type="entry name" value="DNA-bd_dom_sf"/>
</dbReference>
<evidence type="ECO:0000256" key="8">
    <source>
        <dbReference type="ARBA" id="ARBA00024343"/>
    </source>
</evidence>
<feature type="compositionally biased region" description="Low complexity" evidence="9">
    <location>
        <begin position="282"/>
        <end position="302"/>
    </location>
</feature>
<feature type="compositionally biased region" description="Low complexity" evidence="9">
    <location>
        <begin position="438"/>
        <end position="448"/>
    </location>
</feature>
<proteinExistence type="inferred from homology"/>
<dbReference type="EMBL" id="RWGY01000031">
    <property type="protein sequence ID" value="TVU15118.1"/>
    <property type="molecule type" value="Genomic_DNA"/>
</dbReference>
<evidence type="ECO:0000256" key="6">
    <source>
        <dbReference type="ARBA" id="ARBA00023163"/>
    </source>
</evidence>
<dbReference type="SMART" id="SM00380">
    <property type="entry name" value="AP2"/>
    <property type="match status" value="1"/>
</dbReference>
<keyword evidence="7" id="KW-0539">Nucleus</keyword>
<dbReference type="InterPro" id="IPR001471">
    <property type="entry name" value="AP2/ERF_dom"/>
</dbReference>
<keyword evidence="2" id="KW-0936">Ethylene signaling pathway</keyword>
<feature type="compositionally biased region" description="Low complexity" evidence="9">
    <location>
        <begin position="61"/>
        <end position="90"/>
    </location>
</feature>
<dbReference type="GO" id="GO:0009873">
    <property type="term" value="P:ethylene-activated signaling pathway"/>
    <property type="evidence" value="ECO:0007669"/>
    <property type="project" value="UniProtKB-KW"/>
</dbReference>
<feature type="region of interest" description="Disordered" evidence="9">
    <location>
        <begin position="406"/>
        <end position="459"/>
    </location>
</feature>
<sequence length="459" mass="49005">MEASSASGGGAGDRGRRWKGKGVTPIQPRRQLAPVMEDASAASLRPLKKIGRAPAERFQRSASSLSTTSSSSAPPSPRSSAISSSSPPSARHIFPFAYEPSAPAGGSPRLLPTWQQQSTSVSQPASPQPLQRQQMISFGGAPPTHQYQEQFLVPAESAQQQQQMLVRYWSEALNLSPRGGGHQAGGGMLPSLYQHLLLAQQQQPPPPPQKLYRGVRQRHWGKWVAEIRLPRNRTRLWLGTFDSAEDAAMAYDREAFKLRGENARLNFPDRFLGKGRAGGSGRTSATTSSAAARGASCCSSSSPSPPQTPDEAKNVQQQTVPPHRAELRSTQPPAASTSTPQEGRSADTAMADTFHAPAAPGSEWGPADEAWFSTWGPGSSFWDYDMDSARGLFINGGRFAGDETAMELEHSSTQETTATNSAATGTTDMPCDHTPVTPASSSPLHSHAPAPPDSPTFMS</sequence>
<evidence type="ECO:0000256" key="5">
    <source>
        <dbReference type="ARBA" id="ARBA00023159"/>
    </source>
</evidence>